<dbReference type="PANTHER" id="PTHR36513">
    <property type="entry name" value="ABC TRANSMEMBRANE TYPE-1 DOMAIN-CONTAINING PROTEIN"/>
    <property type="match status" value="1"/>
</dbReference>
<dbReference type="InterPro" id="IPR029058">
    <property type="entry name" value="AB_hydrolase_fold"/>
</dbReference>
<dbReference type="RefSeq" id="WP_317560158.1">
    <property type="nucleotide sequence ID" value="NZ_JAWLIP010000001.1"/>
</dbReference>
<name>A0ABU4AF07_9HYPH</name>
<reference evidence="1 2" key="1">
    <citation type="submission" date="2023-10" db="EMBL/GenBank/DDBJ databases">
        <authorList>
            <person name="Venkata Ramana C."/>
            <person name="Sasikala C."/>
            <person name="Dhurka M."/>
        </authorList>
    </citation>
    <scope>NUCLEOTIDE SEQUENCE [LARGE SCALE GENOMIC DNA]</scope>
    <source>
        <strain evidence="1 2">KCTC 32151</strain>
    </source>
</reference>
<dbReference type="Proteomes" id="UP001185659">
    <property type="component" value="Unassembled WGS sequence"/>
</dbReference>
<keyword evidence="1" id="KW-0378">Hydrolase</keyword>
<dbReference type="SUPFAM" id="SSF53474">
    <property type="entry name" value="alpha/beta-Hydrolases"/>
    <property type="match status" value="1"/>
</dbReference>
<accession>A0ABU4AF07</accession>
<dbReference type="GO" id="GO:0016787">
    <property type="term" value="F:hydrolase activity"/>
    <property type="evidence" value="ECO:0007669"/>
    <property type="project" value="UniProtKB-KW"/>
</dbReference>
<protein>
    <submittedName>
        <fullName evidence="1">Alpha/beta hydrolase</fullName>
    </submittedName>
</protein>
<dbReference type="InterPro" id="IPR014586">
    <property type="entry name" value="UCP033909"/>
</dbReference>
<gene>
    <name evidence="1" type="ORF">R2G56_00870</name>
</gene>
<evidence type="ECO:0000313" key="2">
    <source>
        <dbReference type="Proteomes" id="UP001185659"/>
    </source>
</evidence>
<dbReference type="InterPro" id="IPR010297">
    <property type="entry name" value="DUF900_hydrolase"/>
</dbReference>
<dbReference type="Gene3D" id="3.40.50.1820">
    <property type="entry name" value="alpha/beta hydrolase"/>
    <property type="match status" value="1"/>
</dbReference>
<evidence type="ECO:0000313" key="1">
    <source>
        <dbReference type="EMBL" id="MDV6224825.1"/>
    </source>
</evidence>
<keyword evidence="2" id="KW-1185">Reference proteome</keyword>
<dbReference type="Pfam" id="PF05990">
    <property type="entry name" value="DUF900"/>
    <property type="match status" value="1"/>
</dbReference>
<comment type="caution">
    <text evidence="1">The sequence shown here is derived from an EMBL/GenBank/DDBJ whole genome shotgun (WGS) entry which is preliminary data.</text>
</comment>
<dbReference type="PROSITE" id="PS51257">
    <property type="entry name" value="PROKAR_LIPOPROTEIN"/>
    <property type="match status" value="1"/>
</dbReference>
<sequence>MSFRKFQRPFAFLFILMVVTGCANQRPSRLIAQTMAPARTDQIEATHEIFIATNRAAAEEPGELFSGRRLAHQGAPKAAFAHVDVSIPKVHETGKLELSPNPAVADPARYFTAQQAVLYPDASDFEAALRKSIASHGGRALVFIHGYNTGFDDAVYRAAQIFNDADYSGTPIMFSWPSAGRMLDYVYDQNSATTARDALEETLRLVVRAGAKRIDIVAHSMGSWVTMEALRQLAISGDRDLGGRLADVVLASPDLDIDVFKSQMRRYGVPKKTFLILTSQNDRALTLSGFIAGNQPRLGDYSDAKELTNLGVVVVDVTKVSSGDWLNHTKFAENPILVRLLGERLSSEGNLNARDHDAVAGKLETLVRGLGQTVGTAADIVITTPLTVIDLATGPVRR</sequence>
<dbReference type="PANTHER" id="PTHR36513:SF1">
    <property type="entry name" value="TRANSMEMBRANE PROTEIN"/>
    <property type="match status" value="1"/>
</dbReference>
<dbReference type="PIRSF" id="PIRSF033909">
    <property type="entry name" value="UCP033909"/>
    <property type="match status" value="1"/>
</dbReference>
<dbReference type="EMBL" id="JAWLIP010000001">
    <property type="protein sequence ID" value="MDV6224825.1"/>
    <property type="molecule type" value="Genomic_DNA"/>
</dbReference>
<proteinExistence type="predicted"/>
<organism evidence="1 2">
    <name type="scientific">Nitratireductor aquimarinus</name>
    <dbReference type="NCBI Taxonomy" id="889300"/>
    <lineage>
        <taxon>Bacteria</taxon>
        <taxon>Pseudomonadati</taxon>
        <taxon>Pseudomonadota</taxon>
        <taxon>Alphaproteobacteria</taxon>
        <taxon>Hyphomicrobiales</taxon>
        <taxon>Phyllobacteriaceae</taxon>
        <taxon>Nitratireductor</taxon>
    </lineage>
</organism>